<accession>H6MR27</accession>
<dbReference type="InterPro" id="IPR036390">
    <property type="entry name" value="WH_DNA-bd_sf"/>
</dbReference>
<dbReference type="KEGG" id="gpo:GPOL_c39200"/>
<evidence type="ECO:0000313" key="7">
    <source>
        <dbReference type="Proteomes" id="UP000009154"/>
    </source>
</evidence>
<dbReference type="GO" id="GO:0043565">
    <property type="term" value="F:sequence-specific DNA binding"/>
    <property type="evidence" value="ECO:0007669"/>
    <property type="project" value="InterPro"/>
</dbReference>
<evidence type="ECO:0000313" key="6">
    <source>
        <dbReference type="EMBL" id="AFA74931.1"/>
    </source>
</evidence>
<feature type="region of interest" description="Disordered" evidence="4">
    <location>
        <begin position="335"/>
        <end position="354"/>
    </location>
</feature>
<evidence type="ECO:0000256" key="2">
    <source>
        <dbReference type="ARBA" id="ARBA00023125"/>
    </source>
</evidence>
<dbReference type="HOGENOM" id="CLU_044190_0_0_11"/>
<dbReference type="PANTHER" id="PTHR30154">
    <property type="entry name" value="LEUCINE-RESPONSIVE REGULATORY PROTEIN"/>
    <property type="match status" value="1"/>
</dbReference>
<feature type="domain" description="HTH asnC-type" evidence="5">
    <location>
        <begin position="188"/>
        <end position="248"/>
    </location>
</feature>
<feature type="compositionally biased region" description="Basic residues" evidence="4">
    <location>
        <begin position="344"/>
        <end position="354"/>
    </location>
</feature>
<reference evidence="6 7" key="1">
    <citation type="journal article" date="2012" name="Appl. Environ. Microbiol.">
        <title>Involvement of two latex-clearing proteins during rubber degradation and insights into the subsequent degradation pathway revealed by the genome sequence of Gordonia polyisoprenivorans strain VH2.</title>
        <authorList>
            <person name="Hiessl S."/>
            <person name="Schuldes J."/>
            <person name="Thurmer A."/>
            <person name="Halbsguth T."/>
            <person name="Broker D."/>
            <person name="Angelov A."/>
            <person name="Liebl W."/>
            <person name="Daniel R."/>
            <person name="Steinbuchel A."/>
        </authorList>
    </citation>
    <scope>NUCLEOTIDE SEQUENCE [LARGE SCALE GENOMIC DNA]</scope>
    <source>
        <strain evidence="7">DSM 44266 / VH2</strain>
    </source>
</reference>
<dbReference type="SUPFAM" id="SSF46785">
    <property type="entry name" value="Winged helix' DNA-binding domain"/>
    <property type="match status" value="2"/>
</dbReference>
<dbReference type="GO" id="GO:0005829">
    <property type="term" value="C:cytosol"/>
    <property type="evidence" value="ECO:0007669"/>
    <property type="project" value="TreeGrafter"/>
</dbReference>
<keyword evidence="3" id="KW-0804">Transcription</keyword>
<evidence type="ECO:0000256" key="4">
    <source>
        <dbReference type="SAM" id="MobiDB-lite"/>
    </source>
</evidence>
<dbReference type="InterPro" id="IPR036388">
    <property type="entry name" value="WH-like_DNA-bd_sf"/>
</dbReference>
<dbReference type="InterPro" id="IPR019888">
    <property type="entry name" value="Tscrpt_reg_AsnC-like"/>
</dbReference>
<evidence type="ECO:0000256" key="1">
    <source>
        <dbReference type="ARBA" id="ARBA00023015"/>
    </source>
</evidence>
<dbReference type="eggNOG" id="COG1522">
    <property type="taxonomic scope" value="Bacteria"/>
</dbReference>
<protein>
    <submittedName>
        <fullName evidence="6">Putative transcriptional regulator, AsnC family</fullName>
    </submittedName>
</protein>
<organism evidence="6 7">
    <name type="scientific">Gordonia polyisoprenivorans (strain DSM 44266 / VH2)</name>
    <dbReference type="NCBI Taxonomy" id="1112204"/>
    <lineage>
        <taxon>Bacteria</taxon>
        <taxon>Bacillati</taxon>
        <taxon>Actinomycetota</taxon>
        <taxon>Actinomycetes</taxon>
        <taxon>Mycobacteriales</taxon>
        <taxon>Gordoniaceae</taxon>
        <taxon>Gordonia</taxon>
    </lineage>
</organism>
<dbReference type="Pfam" id="PF13404">
    <property type="entry name" value="HTH_AsnC-type"/>
    <property type="match status" value="2"/>
</dbReference>
<dbReference type="Proteomes" id="UP000009154">
    <property type="component" value="Chromosome"/>
</dbReference>
<dbReference type="SMART" id="SM00344">
    <property type="entry name" value="HTH_ASNC"/>
    <property type="match status" value="2"/>
</dbReference>
<keyword evidence="2" id="KW-0238">DNA-binding</keyword>
<dbReference type="InterPro" id="IPR000485">
    <property type="entry name" value="AsnC-type_HTH_dom"/>
</dbReference>
<evidence type="ECO:0000256" key="3">
    <source>
        <dbReference type="ARBA" id="ARBA00023163"/>
    </source>
</evidence>
<dbReference type="InterPro" id="IPR011008">
    <property type="entry name" value="Dimeric_a/b-barrel"/>
</dbReference>
<keyword evidence="7" id="KW-1185">Reference proteome</keyword>
<dbReference type="PRINTS" id="PR00033">
    <property type="entry name" value="HTHASNC"/>
</dbReference>
<dbReference type="RefSeq" id="WP_014361234.1">
    <property type="nucleotide sequence ID" value="NC_016906.1"/>
</dbReference>
<dbReference type="GO" id="GO:0043200">
    <property type="term" value="P:response to amino acid"/>
    <property type="evidence" value="ECO:0007669"/>
    <property type="project" value="TreeGrafter"/>
</dbReference>
<keyword evidence="1" id="KW-0805">Transcription regulation</keyword>
<proteinExistence type="predicted"/>
<evidence type="ECO:0000259" key="5">
    <source>
        <dbReference type="PROSITE" id="PS50956"/>
    </source>
</evidence>
<dbReference type="SUPFAM" id="SSF54909">
    <property type="entry name" value="Dimeric alpha+beta barrel"/>
    <property type="match status" value="1"/>
</dbReference>
<dbReference type="GeneID" id="90160935"/>
<dbReference type="PANTHER" id="PTHR30154:SF34">
    <property type="entry name" value="TRANSCRIPTIONAL REGULATOR AZLB"/>
    <property type="match status" value="1"/>
</dbReference>
<sequence>MSARIALESSTLDTLDAQITRALQISPRVAFAELAEILDVAEQTVARRYRRMRRDGYLRVTMTADLHGTGGANWLVRVRCRPEGADTIARAIAARDDVSWVSIYGAGWEVDFNLRAPADVETHELLHEMLPRSAPVLDVAPAEILHTYIGGAGEHQDTWSDVLTSAQTAALRATAPPVVSSKGVRAELDDIDRLLIDELGRDGRVSYSTLARTAGSTPGKVTRRVERLIGSGVAYFHVDLATAAIGLRSTALWLTVVPRSLASVGRALGTDPRIPFAAAVTGRANLTANVIGAGPDDLYSFVTEDLARLDGITGYELVPLLRRVKHAGALVHGDKLAPPQISPNRRRASSRSAL</sequence>
<name>H6MR27_GORPV</name>
<dbReference type="AlphaFoldDB" id="H6MR27"/>
<gene>
    <name evidence="6" type="ordered locus">GPOL_c39200</name>
</gene>
<dbReference type="Gene3D" id="3.30.70.920">
    <property type="match status" value="1"/>
</dbReference>
<dbReference type="PROSITE" id="PS50956">
    <property type="entry name" value="HTH_ASNC_2"/>
    <property type="match status" value="1"/>
</dbReference>
<dbReference type="EMBL" id="CP003119">
    <property type="protein sequence ID" value="AFA74931.1"/>
    <property type="molecule type" value="Genomic_DNA"/>
</dbReference>
<dbReference type="STRING" id="1112204.GPOL_c39200"/>
<dbReference type="Gene3D" id="1.10.10.10">
    <property type="entry name" value="Winged helix-like DNA-binding domain superfamily/Winged helix DNA-binding domain"/>
    <property type="match status" value="2"/>
</dbReference>